<evidence type="ECO:0000259" key="7">
    <source>
        <dbReference type="Pfam" id="PF24708"/>
    </source>
</evidence>
<keyword evidence="2" id="KW-0964">Secreted</keyword>
<evidence type="ECO:0000256" key="1">
    <source>
        <dbReference type="ARBA" id="ARBA00004613"/>
    </source>
</evidence>
<protein>
    <recommendedName>
        <fullName evidence="7">Lipase-like C-terminal domain-containing protein</fullName>
    </recommendedName>
</protein>
<dbReference type="PANTHER" id="PTHR34043:SF3">
    <property type="entry name" value="ALPHA_BETA-HYDROLASES SUPERFAMILY PROTEIN"/>
    <property type="match status" value="1"/>
</dbReference>
<dbReference type="EMBL" id="SPLM01000076">
    <property type="protein sequence ID" value="TMW61515.1"/>
    <property type="molecule type" value="Genomic_DNA"/>
</dbReference>
<comment type="caution">
    <text evidence="8">The sequence shown here is derived from an EMBL/GenBank/DDBJ whole genome shotgun (WGS) entry which is preliminary data.</text>
</comment>
<proteinExistence type="predicted"/>
<dbReference type="Proteomes" id="UP000794436">
    <property type="component" value="Unassembled WGS sequence"/>
</dbReference>
<evidence type="ECO:0000256" key="4">
    <source>
        <dbReference type="ARBA" id="ARBA00022801"/>
    </source>
</evidence>
<dbReference type="InterPro" id="IPR029058">
    <property type="entry name" value="AB_hydrolase_fold"/>
</dbReference>
<accession>A0A8K1FFC9</accession>
<dbReference type="PANTHER" id="PTHR34043">
    <property type="entry name" value="ALPHA/BETA-HYDROLASES SUPERFAMILY PROTEIN"/>
    <property type="match status" value="1"/>
</dbReference>
<organism evidence="8 9">
    <name type="scientific">Pythium oligandrum</name>
    <name type="common">Mycoparasitic fungus</name>
    <dbReference type="NCBI Taxonomy" id="41045"/>
    <lineage>
        <taxon>Eukaryota</taxon>
        <taxon>Sar</taxon>
        <taxon>Stramenopiles</taxon>
        <taxon>Oomycota</taxon>
        <taxon>Peronosporomycetes</taxon>
        <taxon>Pythiales</taxon>
        <taxon>Pythiaceae</taxon>
        <taxon>Pythium</taxon>
    </lineage>
</organism>
<evidence type="ECO:0000256" key="2">
    <source>
        <dbReference type="ARBA" id="ARBA00022525"/>
    </source>
</evidence>
<keyword evidence="9" id="KW-1185">Reference proteome</keyword>
<keyword evidence="5" id="KW-0443">Lipid metabolism</keyword>
<dbReference type="GO" id="GO:0005576">
    <property type="term" value="C:extracellular region"/>
    <property type="evidence" value="ECO:0007669"/>
    <property type="project" value="UniProtKB-SubCell"/>
</dbReference>
<evidence type="ECO:0000313" key="9">
    <source>
        <dbReference type="Proteomes" id="UP000794436"/>
    </source>
</evidence>
<evidence type="ECO:0000256" key="5">
    <source>
        <dbReference type="ARBA" id="ARBA00023098"/>
    </source>
</evidence>
<feature type="chain" id="PRO_5035429568" description="Lipase-like C-terminal domain-containing protein" evidence="6">
    <location>
        <begin position="20"/>
        <end position="480"/>
    </location>
</feature>
<dbReference type="InterPro" id="IPR056304">
    <property type="entry name" value="Lip-like_C"/>
</dbReference>
<sequence length="480" mass="51288">MRGLLTLVLLALSALTALADNKYPIVLVHGFAGWGRDELLGVKYWGGIQGDLQEQLKAQGYTVYTAAVGPFSSNWDRACELYAQIKGGQVDYGANHAAKHGHARYGRTFPGLYPQWGNTTNGAVNKVHLIGHSMGGQTVRMLAQLLASGSKGAPVEESVMSHPLFAGGKNWVHSITTIAAPNQGTLLGDGFSQIGDLVKSLVIGVFSVLGVGSDATSSIYDAKLDQWGLEAKGSSESLSAYINRIFASPVFAPGFKDICLWSLSTSGAAEENKWVKTLSNVYYYSYANVDTYAWVDILLRSIQLPNLLTMLLPLQPLGTFIGGRYGPNSGFTESWQANDGVVNTYSMGKDSTGSAVTFAGTSTLGVWMQMPQLDHMDHLAVVGTTLHTQVKDVYVAHARLLYSLPTTTSSRNLAEQAATVPSAVVDQINSAVSALNTASGNVKSKADVANLCADATSPPKKSYCDTMLNSTTTRRSLRTN</sequence>
<evidence type="ECO:0000256" key="3">
    <source>
        <dbReference type="ARBA" id="ARBA00022729"/>
    </source>
</evidence>
<dbReference type="SUPFAM" id="SSF53474">
    <property type="entry name" value="alpha/beta-Hydrolases"/>
    <property type="match status" value="1"/>
</dbReference>
<name>A0A8K1FFC9_PYTOL</name>
<dbReference type="GO" id="GO:0006629">
    <property type="term" value="P:lipid metabolic process"/>
    <property type="evidence" value="ECO:0007669"/>
    <property type="project" value="UniProtKB-KW"/>
</dbReference>
<reference evidence="8" key="1">
    <citation type="submission" date="2019-03" db="EMBL/GenBank/DDBJ databases">
        <title>Long read genome sequence of the mycoparasitic Pythium oligandrum ATCC 38472 isolated from sugarbeet rhizosphere.</title>
        <authorList>
            <person name="Gaulin E."/>
        </authorList>
    </citation>
    <scope>NUCLEOTIDE SEQUENCE</scope>
    <source>
        <strain evidence="8">ATCC 38472_TT</strain>
    </source>
</reference>
<feature type="domain" description="Lipase-like C-terminal" evidence="7">
    <location>
        <begin position="21"/>
        <end position="386"/>
    </location>
</feature>
<comment type="subcellular location">
    <subcellularLocation>
        <location evidence="1">Secreted</location>
    </subcellularLocation>
</comment>
<keyword evidence="4" id="KW-0378">Hydrolase</keyword>
<evidence type="ECO:0000313" key="8">
    <source>
        <dbReference type="EMBL" id="TMW61515.1"/>
    </source>
</evidence>
<dbReference type="AlphaFoldDB" id="A0A8K1FFC9"/>
<dbReference type="GO" id="GO:0016787">
    <property type="term" value="F:hydrolase activity"/>
    <property type="evidence" value="ECO:0007669"/>
    <property type="project" value="UniProtKB-KW"/>
</dbReference>
<dbReference type="OrthoDB" id="206848at2759"/>
<dbReference type="Pfam" id="PF24708">
    <property type="entry name" value="Lip_C"/>
    <property type="match status" value="1"/>
</dbReference>
<feature type="signal peptide" evidence="6">
    <location>
        <begin position="1"/>
        <end position="19"/>
    </location>
</feature>
<dbReference type="Gene3D" id="3.40.50.1820">
    <property type="entry name" value="alpha/beta hydrolase"/>
    <property type="match status" value="1"/>
</dbReference>
<gene>
    <name evidence="8" type="ORF">Poli38472_012706</name>
</gene>
<evidence type="ECO:0000256" key="6">
    <source>
        <dbReference type="SAM" id="SignalP"/>
    </source>
</evidence>
<keyword evidence="3 6" id="KW-0732">Signal</keyword>